<name>A0ABD2BA41_VESSQ</name>
<dbReference type="AlphaFoldDB" id="A0ABD2BA41"/>
<evidence type="ECO:0000313" key="2">
    <source>
        <dbReference type="Proteomes" id="UP001607302"/>
    </source>
</evidence>
<gene>
    <name evidence="1" type="ORF">V1478_005891</name>
</gene>
<organism evidence="1 2">
    <name type="scientific">Vespula squamosa</name>
    <name type="common">Southern yellow jacket</name>
    <name type="synonym">Wasp</name>
    <dbReference type="NCBI Taxonomy" id="30214"/>
    <lineage>
        <taxon>Eukaryota</taxon>
        <taxon>Metazoa</taxon>
        <taxon>Ecdysozoa</taxon>
        <taxon>Arthropoda</taxon>
        <taxon>Hexapoda</taxon>
        <taxon>Insecta</taxon>
        <taxon>Pterygota</taxon>
        <taxon>Neoptera</taxon>
        <taxon>Endopterygota</taxon>
        <taxon>Hymenoptera</taxon>
        <taxon>Apocrita</taxon>
        <taxon>Aculeata</taxon>
        <taxon>Vespoidea</taxon>
        <taxon>Vespidae</taxon>
        <taxon>Vespinae</taxon>
        <taxon>Vespula</taxon>
    </lineage>
</organism>
<keyword evidence="2" id="KW-1185">Reference proteome</keyword>
<comment type="caution">
    <text evidence="1">The sequence shown here is derived from an EMBL/GenBank/DDBJ whole genome shotgun (WGS) entry which is preliminary data.</text>
</comment>
<proteinExistence type="predicted"/>
<accession>A0ABD2BA41</accession>
<reference evidence="1 2" key="1">
    <citation type="journal article" date="2024" name="Ann. Entomol. Soc. Am.">
        <title>Genomic analyses of the southern and eastern yellowjacket wasps (Hymenoptera: Vespidae) reveal evolutionary signatures of social life.</title>
        <authorList>
            <person name="Catto M.A."/>
            <person name="Caine P.B."/>
            <person name="Orr S.E."/>
            <person name="Hunt B.G."/>
            <person name="Goodisman M.A.D."/>
        </authorList>
    </citation>
    <scope>NUCLEOTIDE SEQUENCE [LARGE SCALE GENOMIC DNA]</scope>
    <source>
        <strain evidence="1">233</strain>
        <tissue evidence="1">Head and thorax</tissue>
    </source>
</reference>
<evidence type="ECO:0000313" key="1">
    <source>
        <dbReference type="EMBL" id="KAL2729601.1"/>
    </source>
</evidence>
<protein>
    <submittedName>
        <fullName evidence="1">Uncharacterized protein</fullName>
    </submittedName>
</protein>
<dbReference type="EMBL" id="JAUDFV010000130">
    <property type="protein sequence ID" value="KAL2729601.1"/>
    <property type="molecule type" value="Genomic_DNA"/>
</dbReference>
<dbReference type="Proteomes" id="UP001607302">
    <property type="component" value="Unassembled WGS sequence"/>
</dbReference>
<sequence>MEKEWNSSRSDRPGGQVAYQSIQRQYASIFIFAAIFFRLKIKEIETEKKDFYIRRMVSSAF</sequence>